<reference evidence="1" key="1">
    <citation type="journal article" date="2015" name="Nature">
        <title>Complex archaea that bridge the gap between prokaryotes and eukaryotes.</title>
        <authorList>
            <person name="Spang A."/>
            <person name="Saw J.H."/>
            <person name="Jorgensen S.L."/>
            <person name="Zaremba-Niedzwiedzka K."/>
            <person name="Martijn J."/>
            <person name="Lind A.E."/>
            <person name="van Eijk R."/>
            <person name="Schleper C."/>
            <person name="Guy L."/>
            <person name="Ettema T.J."/>
        </authorList>
    </citation>
    <scope>NUCLEOTIDE SEQUENCE</scope>
</reference>
<dbReference type="AlphaFoldDB" id="A0A0F8Y1P2"/>
<evidence type="ECO:0000313" key="1">
    <source>
        <dbReference type="EMBL" id="KKK67480.1"/>
    </source>
</evidence>
<dbReference type="EMBL" id="LAZR01059590">
    <property type="protein sequence ID" value="KKK67480.1"/>
    <property type="molecule type" value="Genomic_DNA"/>
</dbReference>
<comment type="caution">
    <text evidence="1">The sequence shown here is derived from an EMBL/GenBank/DDBJ whole genome shotgun (WGS) entry which is preliminary data.</text>
</comment>
<organism evidence="1">
    <name type="scientific">marine sediment metagenome</name>
    <dbReference type="NCBI Taxonomy" id="412755"/>
    <lineage>
        <taxon>unclassified sequences</taxon>
        <taxon>metagenomes</taxon>
        <taxon>ecological metagenomes</taxon>
    </lineage>
</organism>
<protein>
    <submittedName>
        <fullName evidence="1">Uncharacterized protein</fullName>
    </submittedName>
</protein>
<accession>A0A0F8Y1P2</accession>
<proteinExistence type="predicted"/>
<name>A0A0F8Y1P2_9ZZZZ</name>
<sequence>LIDGGMGVGRADIGVELDGVEFSVQIRPRPK</sequence>
<gene>
    <name evidence="1" type="ORF">LCGC14_2953680</name>
</gene>
<feature type="non-terminal residue" evidence="1">
    <location>
        <position position="1"/>
    </location>
</feature>